<dbReference type="SUPFAM" id="SSF54695">
    <property type="entry name" value="POZ domain"/>
    <property type="match status" value="1"/>
</dbReference>
<accession>A0AAV5WG26</accession>
<dbReference type="Pfam" id="PF00651">
    <property type="entry name" value="BTB"/>
    <property type="match status" value="1"/>
</dbReference>
<evidence type="ECO:0000313" key="3">
    <source>
        <dbReference type="Proteomes" id="UP001432322"/>
    </source>
</evidence>
<organism evidence="2 3">
    <name type="scientific">Pristionchus fissidentatus</name>
    <dbReference type="NCBI Taxonomy" id="1538716"/>
    <lineage>
        <taxon>Eukaryota</taxon>
        <taxon>Metazoa</taxon>
        <taxon>Ecdysozoa</taxon>
        <taxon>Nematoda</taxon>
        <taxon>Chromadorea</taxon>
        <taxon>Rhabditida</taxon>
        <taxon>Rhabditina</taxon>
        <taxon>Diplogasteromorpha</taxon>
        <taxon>Diplogasteroidea</taxon>
        <taxon>Neodiplogasteridae</taxon>
        <taxon>Pristionchus</taxon>
    </lineage>
</organism>
<reference evidence="2" key="1">
    <citation type="submission" date="2023-10" db="EMBL/GenBank/DDBJ databases">
        <title>Genome assembly of Pristionchus species.</title>
        <authorList>
            <person name="Yoshida K."/>
            <person name="Sommer R.J."/>
        </authorList>
    </citation>
    <scope>NUCLEOTIDE SEQUENCE</scope>
    <source>
        <strain evidence="2">RS5133</strain>
    </source>
</reference>
<dbReference type="InterPro" id="IPR008974">
    <property type="entry name" value="TRAF-like"/>
</dbReference>
<keyword evidence="3" id="KW-1185">Reference proteome</keyword>
<feature type="domain" description="BTB" evidence="1">
    <location>
        <begin position="160"/>
        <end position="227"/>
    </location>
</feature>
<gene>
    <name evidence="2" type="ORF">PFISCL1PPCAC_22291</name>
</gene>
<dbReference type="InterPro" id="IPR002083">
    <property type="entry name" value="MATH/TRAF_dom"/>
</dbReference>
<proteinExistence type="predicted"/>
<feature type="non-terminal residue" evidence="2">
    <location>
        <position position="261"/>
    </location>
</feature>
<dbReference type="Gene3D" id="3.30.710.10">
    <property type="entry name" value="Potassium Channel Kv1.1, Chain A"/>
    <property type="match status" value="1"/>
</dbReference>
<dbReference type="InterPro" id="IPR011333">
    <property type="entry name" value="SKP1/BTB/POZ_sf"/>
</dbReference>
<comment type="caution">
    <text evidence="2">The sequence shown here is derived from an EMBL/GenBank/DDBJ whole genome shotgun (WGS) entry which is preliminary data.</text>
</comment>
<dbReference type="SMART" id="SM00061">
    <property type="entry name" value="MATH"/>
    <property type="match status" value="1"/>
</dbReference>
<dbReference type="EMBL" id="BTSY01000005">
    <property type="protein sequence ID" value="GMT30994.1"/>
    <property type="molecule type" value="Genomic_DNA"/>
</dbReference>
<dbReference type="PROSITE" id="PS50097">
    <property type="entry name" value="BTB"/>
    <property type="match status" value="1"/>
</dbReference>
<dbReference type="PANTHER" id="PTHR47022:SF1">
    <property type="entry name" value="BTB AND MATH DOMAIN-CONTAINING PROTEIN 36-RELATED"/>
    <property type="match status" value="1"/>
</dbReference>
<dbReference type="PANTHER" id="PTHR47022">
    <property type="entry name" value="BTB AND MATH DOMAIN-CONTAINING PROTEIN 36-RELATED"/>
    <property type="match status" value="1"/>
</dbReference>
<dbReference type="InterPro" id="IPR000210">
    <property type="entry name" value="BTB/POZ_dom"/>
</dbReference>
<sequence>MASAVKRVKVDDERDEESLWDGEFRFKVSHREYCNGAISDEIEIRGMQWRLKVVRINDGFSLYLVANLGSRSNAWTCEGKAELMLMGINDNVKPPSKTIDFLFYSKRNACGFEEFFRDPNFNRDFTETMGLIVGARIAVKKVQGRRPIPQLDFSSPSEFSDVTFIVEGKKIHAHKQYLSVHSKILHRMLSVDENTKNLSEIELPDVKYEEFIDLLYCIYPSSKKITVLNVGYLLKLARRFEINVILKAAIDFMLSLKSDIL</sequence>
<name>A0AAV5WG26_9BILA</name>
<dbReference type="Proteomes" id="UP001432322">
    <property type="component" value="Unassembled WGS sequence"/>
</dbReference>
<dbReference type="SMART" id="SM00225">
    <property type="entry name" value="BTB"/>
    <property type="match status" value="1"/>
</dbReference>
<dbReference type="SUPFAM" id="SSF49599">
    <property type="entry name" value="TRAF domain-like"/>
    <property type="match status" value="1"/>
</dbReference>
<dbReference type="CDD" id="cd18186">
    <property type="entry name" value="BTB_POZ_ZBTB_KLHL-like"/>
    <property type="match status" value="1"/>
</dbReference>
<protein>
    <recommendedName>
        <fullName evidence="1">BTB domain-containing protein</fullName>
    </recommendedName>
</protein>
<evidence type="ECO:0000313" key="2">
    <source>
        <dbReference type="EMBL" id="GMT30994.1"/>
    </source>
</evidence>
<dbReference type="AlphaFoldDB" id="A0AAV5WG26"/>
<dbReference type="Pfam" id="PF00917">
    <property type="entry name" value="MATH"/>
    <property type="match status" value="1"/>
</dbReference>
<dbReference type="Gene3D" id="2.60.210.10">
    <property type="entry name" value="Apoptosis, Tumor Necrosis Factor Receptor Associated Protein 2, Chain A"/>
    <property type="match status" value="1"/>
</dbReference>
<evidence type="ECO:0000259" key="1">
    <source>
        <dbReference type="PROSITE" id="PS50097"/>
    </source>
</evidence>